<gene>
    <name evidence="2" type="ORF">FAK_34810</name>
</gene>
<sequence length="170" mass="19469">MDPVYWLLEKLDPFLIAPYRWLGDPVAGWWLGTVVLCLWCTIIGEATYALVKRWNRSHMQRQLDQMSEGQAKSWEALQAGDKLAYKGFNDQANESFGKSFFMGAAMGSSSLWPAFAAMAWLQWRFGEVEIPLPGTPWNISYASAFIPMYIVMRVLWALGRKWLRPPSPSK</sequence>
<feature type="transmembrane region" description="Helical" evidence="1">
    <location>
        <begin position="141"/>
        <end position="159"/>
    </location>
</feature>
<keyword evidence="1" id="KW-0472">Membrane</keyword>
<dbReference type="Proteomes" id="UP001366166">
    <property type="component" value="Chromosome"/>
</dbReference>
<feature type="transmembrane region" description="Helical" evidence="1">
    <location>
        <begin position="29"/>
        <end position="51"/>
    </location>
</feature>
<dbReference type="EMBL" id="AP028679">
    <property type="protein sequence ID" value="BEQ16415.1"/>
    <property type="molecule type" value="Genomic_DNA"/>
</dbReference>
<reference evidence="3" key="1">
    <citation type="journal article" date="2023" name="Arch. Microbiol.">
        <title>Desulfoferula mesophilus gen. nov. sp. nov., a mesophilic sulfate-reducing bacterium isolated from a brackish lake sediment.</title>
        <authorList>
            <person name="Watanabe T."/>
            <person name="Yabe T."/>
            <person name="Tsuji J.M."/>
            <person name="Fukui M."/>
        </authorList>
    </citation>
    <scope>NUCLEOTIDE SEQUENCE [LARGE SCALE GENOMIC DNA]</scope>
    <source>
        <strain evidence="3">12FAK</strain>
    </source>
</reference>
<evidence type="ECO:0000313" key="3">
    <source>
        <dbReference type="Proteomes" id="UP001366166"/>
    </source>
</evidence>
<keyword evidence="3" id="KW-1185">Reference proteome</keyword>
<dbReference type="RefSeq" id="WP_338602199.1">
    <property type="nucleotide sequence ID" value="NZ_AP028679.1"/>
</dbReference>
<evidence type="ECO:0008006" key="4">
    <source>
        <dbReference type="Google" id="ProtNLM"/>
    </source>
</evidence>
<keyword evidence="1" id="KW-1133">Transmembrane helix</keyword>
<protein>
    <recommendedName>
        <fullName evidence="4">DUF106 domain-containing protein</fullName>
    </recommendedName>
</protein>
<keyword evidence="1" id="KW-0812">Transmembrane</keyword>
<dbReference type="KEGG" id="dmp:FAK_34810"/>
<accession>A0AAU9EKA5</accession>
<proteinExistence type="predicted"/>
<organism evidence="2 3">
    <name type="scientific">Desulfoferula mesophila</name>
    <dbReference type="NCBI Taxonomy" id="3058419"/>
    <lineage>
        <taxon>Bacteria</taxon>
        <taxon>Pseudomonadati</taxon>
        <taxon>Thermodesulfobacteriota</taxon>
        <taxon>Desulfarculia</taxon>
        <taxon>Desulfarculales</taxon>
        <taxon>Desulfarculaceae</taxon>
        <taxon>Desulfoferula</taxon>
    </lineage>
</organism>
<evidence type="ECO:0000256" key="1">
    <source>
        <dbReference type="SAM" id="Phobius"/>
    </source>
</evidence>
<dbReference type="AlphaFoldDB" id="A0AAU9EKA5"/>
<evidence type="ECO:0000313" key="2">
    <source>
        <dbReference type="EMBL" id="BEQ16415.1"/>
    </source>
</evidence>
<name>A0AAU9EKA5_9BACT</name>
<feature type="transmembrane region" description="Helical" evidence="1">
    <location>
        <begin position="100"/>
        <end position="121"/>
    </location>
</feature>